<feature type="domain" description="UspA" evidence="3">
    <location>
        <begin position="6"/>
        <end position="141"/>
    </location>
</feature>
<protein>
    <submittedName>
        <fullName evidence="4">Universal stress protein</fullName>
    </submittedName>
</protein>
<dbReference type="PRINTS" id="PR01438">
    <property type="entry name" value="UNVRSLSTRESS"/>
</dbReference>
<comment type="similarity">
    <text evidence="1">Belongs to the universal stress protein A family.</text>
</comment>
<dbReference type="Gene3D" id="3.40.50.620">
    <property type="entry name" value="HUPs"/>
    <property type="match status" value="2"/>
</dbReference>
<evidence type="ECO:0000313" key="5">
    <source>
        <dbReference type="Proteomes" id="UP001156441"/>
    </source>
</evidence>
<sequence>MRPDHDRVLVGVSTVDERLPMVRWAAAEAAARGAELRLVTAVPPATDLERHLPSNSTAAIHERARHRLTRATREAKSAHPELGVTAETTDGAPTDVLPDHGESADLLVVGADDRSPFAEAMSGSVPGTLLTTSPCPLAVVPKTVPPTTADAPVLAAIDQPGTSLAALAYAFAAAQRAHRPLRVLRCLPDGRLPDTSEHEHHLMVLGFGALHPAVSVSEVTVRGDPADVLATHSRRAALLVLGSRGRGRLASTLFGSVSRYLIRRSGCPVVVARSRSDSHTHLVGGEA</sequence>
<organism evidence="4 5">
    <name type="scientific">Actinophytocola gossypii</name>
    <dbReference type="NCBI Taxonomy" id="2812003"/>
    <lineage>
        <taxon>Bacteria</taxon>
        <taxon>Bacillati</taxon>
        <taxon>Actinomycetota</taxon>
        <taxon>Actinomycetes</taxon>
        <taxon>Pseudonocardiales</taxon>
        <taxon>Pseudonocardiaceae</taxon>
    </lineage>
</organism>
<dbReference type="PANTHER" id="PTHR31964:SF113">
    <property type="entry name" value="USPA DOMAIN-CONTAINING PROTEIN"/>
    <property type="match status" value="1"/>
</dbReference>
<dbReference type="SUPFAM" id="SSF52402">
    <property type="entry name" value="Adenine nucleotide alpha hydrolases-like"/>
    <property type="match status" value="2"/>
</dbReference>
<evidence type="ECO:0000259" key="3">
    <source>
        <dbReference type="Pfam" id="PF00582"/>
    </source>
</evidence>
<evidence type="ECO:0000256" key="1">
    <source>
        <dbReference type="ARBA" id="ARBA00008791"/>
    </source>
</evidence>
<dbReference type="PANTHER" id="PTHR31964">
    <property type="entry name" value="ADENINE NUCLEOTIDE ALPHA HYDROLASES-LIKE SUPERFAMILY PROTEIN"/>
    <property type="match status" value="1"/>
</dbReference>
<dbReference type="InterPro" id="IPR006016">
    <property type="entry name" value="UspA"/>
</dbReference>
<proteinExistence type="inferred from homology"/>
<dbReference type="RefSeq" id="WP_260195853.1">
    <property type="nucleotide sequence ID" value="NZ_JAFFZE010000030.1"/>
</dbReference>
<dbReference type="EMBL" id="JAFFZE010000030">
    <property type="protein sequence ID" value="MCT2587929.1"/>
    <property type="molecule type" value="Genomic_DNA"/>
</dbReference>
<dbReference type="Pfam" id="PF00582">
    <property type="entry name" value="Usp"/>
    <property type="match status" value="2"/>
</dbReference>
<comment type="caution">
    <text evidence="4">The sequence shown here is derived from an EMBL/GenBank/DDBJ whole genome shotgun (WGS) entry which is preliminary data.</text>
</comment>
<keyword evidence="5" id="KW-1185">Reference proteome</keyword>
<accession>A0ABT2JK87</accession>
<name>A0ABT2JK87_9PSEU</name>
<gene>
    <name evidence="4" type="ORF">JT362_32930</name>
</gene>
<evidence type="ECO:0000256" key="2">
    <source>
        <dbReference type="SAM" id="MobiDB-lite"/>
    </source>
</evidence>
<evidence type="ECO:0000313" key="4">
    <source>
        <dbReference type="EMBL" id="MCT2587929.1"/>
    </source>
</evidence>
<dbReference type="Proteomes" id="UP001156441">
    <property type="component" value="Unassembled WGS sequence"/>
</dbReference>
<feature type="region of interest" description="Disordered" evidence="2">
    <location>
        <begin position="71"/>
        <end position="90"/>
    </location>
</feature>
<feature type="domain" description="UspA" evidence="3">
    <location>
        <begin position="153"/>
        <end position="273"/>
    </location>
</feature>
<reference evidence="4 5" key="1">
    <citation type="submission" date="2021-02" db="EMBL/GenBank/DDBJ databases">
        <title>Actinophytocola xerophila sp. nov., isolated from soil of cotton cropping field.</title>
        <authorList>
            <person name="Huang R."/>
            <person name="Chen X."/>
            <person name="Ge X."/>
            <person name="Liu W."/>
        </authorList>
    </citation>
    <scope>NUCLEOTIDE SEQUENCE [LARGE SCALE GENOMIC DNA]</scope>
    <source>
        <strain evidence="4 5">S1-96</strain>
    </source>
</reference>
<dbReference type="InterPro" id="IPR006015">
    <property type="entry name" value="Universal_stress_UspA"/>
</dbReference>
<dbReference type="InterPro" id="IPR014729">
    <property type="entry name" value="Rossmann-like_a/b/a_fold"/>
</dbReference>